<dbReference type="InterPro" id="IPR050300">
    <property type="entry name" value="GDXG_lipolytic_enzyme"/>
</dbReference>
<protein>
    <submittedName>
        <fullName evidence="4">Acetyl esterase/lipase</fullName>
    </submittedName>
</protein>
<accession>A0A4R2BF62</accession>
<name>A0A4R2BF62_9BACI</name>
<evidence type="ECO:0000313" key="4">
    <source>
        <dbReference type="EMBL" id="TCN25095.1"/>
    </source>
</evidence>
<dbReference type="Proteomes" id="UP000295689">
    <property type="component" value="Unassembled WGS sequence"/>
</dbReference>
<dbReference type="RefSeq" id="WP_199232679.1">
    <property type="nucleotide sequence ID" value="NZ_JABUHM010000004.1"/>
</dbReference>
<evidence type="ECO:0000259" key="3">
    <source>
        <dbReference type="Pfam" id="PF20434"/>
    </source>
</evidence>
<feature type="chain" id="PRO_5020786746" evidence="2">
    <location>
        <begin position="25"/>
        <end position="325"/>
    </location>
</feature>
<evidence type="ECO:0000256" key="2">
    <source>
        <dbReference type="SAM" id="SignalP"/>
    </source>
</evidence>
<dbReference type="InterPro" id="IPR049492">
    <property type="entry name" value="BD-FAE-like_dom"/>
</dbReference>
<dbReference type="SUPFAM" id="SSF53474">
    <property type="entry name" value="alpha/beta-Hydrolases"/>
    <property type="match status" value="1"/>
</dbReference>
<keyword evidence="2" id="KW-0732">Signal</keyword>
<keyword evidence="5" id="KW-1185">Reference proteome</keyword>
<evidence type="ECO:0000256" key="1">
    <source>
        <dbReference type="ARBA" id="ARBA00022801"/>
    </source>
</evidence>
<evidence type="ECO:0000313" key="5">
    <source>
        <dbReference type="Proteomes" id="UP000295689"/>
    </source>
</evidence>
<dbReference type="PANTHER" id="PTHR48081:SF6">
    <property type="entry name" value="PEPTIDASE S9 PROLYL OLIGOPEPTIDASE CATALYTIC DOMAIN-CONTAINING PROTEIN"/>
    <property type="match status" value="1"/>
</dbReference>
<dbReference type="AlphaFoldDB" id="A0A4R2BF62"/>
<dbReference type="EMBL" id="SLVV01000006">
    <property type="protein sequence ID" value="TCN25095.1"/>
    <property type="molecule type" value="Genomic_DNA"/>
</dbReference>
<gene>
    <name evidence="4" type="ORF">EV146_106299</name>
</gene>
<dbReference type="InterPro" id="IPR029058">
    <property type="entry name" value="AB_hydrolase_fold"/>
</dbReference>
<comment type="caution">
    <text evidence="4">The sequence shown here is derived from an EMBL/GenBank/DDBJ whole genome shotgun (WGS) entry which is preliminary data.</text>
</comment>
<sequence>MFRKLKAMMLIVLCTCLFSTGASAVKDSKSSFADKEILLWDGAAPGSENVELTQQIIERSKDPKVLDRAIVGISKPSIIPFFPAKGKANGTAVLIMPGGGYERVVFDKEGYDIAQWLNSKGVTAFVLKYRLPAEGHDQGHLAPLQDAQRAMRLIRENASEWGINADSLGVLGLSAGGHLASTLGTKYDEEVYKATSKTDQQSARPDFMILNYPVISMDEEITHAGSRKNLLGAQPSDEMAKLFSSELNVDQDTPPAFIVHANDDTGVPSKNSVLFYQALNEANVEAEMHIFRKGGHGFGIRLAEGPISLWTELAEEWMEASGFME</sequence>
<organism evidence="4 5">
    <name type="scientific">Mesobacillus foraminis</name>
    <dbReference type="NCBI Taxonomy" id="279826"/>
    <lineage>
        <taxon>Bacteria</taxon>
        <taxon>Bacillati</taxon>
        <taxon>Bacillota</taxon>
        <taxon>Bacilli</taxon>
        <taxon>Bacillales</taxon>
        <taxon>Bacillaceae</taxon>
        <taxon>Mesobacillus</taxon>
    </lineage>
</organism>
<keyword evidence="1" id="KW-0378">Hydrolase</keyword>
<dbReference type="Gene3D" id="3.40.50.1820">
    <property type="entry name" value="alpha/beta hydrolase"/>
    <property type="match status" value="1"/>
</dbReference>
<dbReference type="Pfam" id="PF20434">
    <property type="entry name" value="BD-FAE"/>
    <property type="match status" value="1"/>
</dbReference>
<proteinExistence type="predicted"/>
<feature type="signal peptide" evidence="2">
    <location>
        <begin position="1"/>
        <end position="24"/>
    </location>
</feature>
<feature type="domain" description="BD-FAE-like" evidence="3">
    <location>
        <begin position="82"/>
        <end position="279"/>
    </location>
</feature>
<dbReference type="GO" id="GO:0016787">
    <property type="term" value="F:hydrolase activity"/>
    <property type="evidence" value="ECO:0007669"/>
    <property type="project" value="UniProtKB-KW"/>
</dbReference>
<reference evidence="4 5" key="1">
    <citation type="journal article" date="2015" name="Stand. Genomic Sci.">
        <title>Genomic Encyclopedia of Bacterial and Archaeal Type Strains, Phase III: the genomes of soil and plant-associated and newly described type strains.</title>
        <authorList>
            <person name="Whitman W.B."/>
            <person name="Woyke T."/>
            <person name="Klenk H.P."/>
            <person name="Zhou Y."/>
            <person name="Lilburn T.G."/>
            <person name="Beck B.J."/>
            <person name="De Vos P."/>
            <person name="Vandamme P."/>
            <person name="Eisen J.A."/>
            <person name="Garrity G."/>
            <person name="Hugenholtz P."/>
            <person name="Kyrpides N.C."/>
        </authorList>
    </citation>
    <scope>NUCLEOTIDE SEQUENCE [LARGE SCALE GENOMIC DNA]</scope>
    <source>
        <strain evidence="4 5">CV53</strain>
    </source>
</reference>
<dbReference type="PANTHER" id="PTHR48081">
    <property type="entry name" value="AB HYDROLASE SUPERFAMILY PROTEIN C4A8.06C"/>
    <property type="match status" value="1"/>
</dbReference>